<evidence type="ECO:0000313" key="3">
    <source>
        <dbReference type="Proteomes" id="UP000250266"/>
    </source>
</evidence>
<dbReference type="Gene3D" id="3.40.30.110">
    <property type="match status" value="2"/>
</dbReference>
<protein>
    <recommendedName>
        <fullName evidence="1">DUF7962 domain-containing protein</fullName>
    </recommendedName>
</protein>
<dbReference type="InterPro" id="IPR058268">
    <property type="entry name" value="DUF7962"/>
</dbReference>
<sequence length="340" mass="36705">MMPRPLLRDTFGLTYRKIPVLAIGRDVYCDTSLIVEALERRFEEKEGYGTVYPRAGDGKRNRGIIRGFASYWTDRPLFRVTTGLIPPTVWRTSFGADRADLIGHALDPEKLARKIPLNLSNLDLHLSLLEPQFHCGIHTGSPYIFSTPTPSLADISLYYQLTWAADIAAGRGLYNLTGGGTADADAANTSTTSSFLDRILSAPRYPALHRWRSSFSSYIASLPSTETHVVNPTADTAWRDGIAAQQPLEGDELLLPTPAAALAELDAALGLRKGAGVSVAPDDTGRGDPTVGRLVGWGPEEVVVEPEEEGIVPGVRVHFPRLGFVVKSVGGSGSGGRARL</sequence>
<accession>A0A8E2JFM4</accession>
<evidence type="ECO:0000313" key="2">
    <source>
        <dbReference type="EMBL" id="OCK80763.1"/>
    </source>
</evidence>
<evidence type="ECO:0000259" key="1">
    <source>
        <dbReference type="Pfam" id="PF25907"/>
    </source>
</evidence>
<dbReference type="EMBL" id="KV744947">
    <property type="protein sequence ID" value="OCK80763.1"/>
    <property type="molecule type" value="Genomic_DNA"/>
</dbReference>
<gene>
    <name evidence="2" type="ORF">K432DRAFT_296993</name>
</gene>
<name>A0A8E2JFM4_9PEZI</name>
<keyword evidence="3" id="KW-1185">Reference proteome</keyword>
<dbReference type="OrthoDB" id="202840at2759"/>
<dbReference type="AlphaFoldDB" id="A0A8E2JFM4"/>
<proteinExistence type="predicted"/>
<dbReference type="Pfam" id="PF25907">
    <property type="entry name" value="DUF7962"/>
    <property type="match status" value="1"/>
</dbReference>
<organism evidence="2 3">
    <name type="scientific">Lepidopterella palustris CBS 459.81</name>
    <dbReference type="NCBI Taxonomy" id="1314670"/>
    <lineage>
        <taxon>Eukaryota</taxon>
        <taxon>Fungi</taxon>
        <taxon>Dikarya</taxon>
        <taxon>Ascomycota</taxon>
        <taxon>Pezizomycotina</taxon>
        <taxon>Dothideomycetes</taxon>
        <taxon>Pleosporomycetidae</taxon>
        <taxon>Mytilinidiales</taxon>
        <taxon>Argynnaceae</taxon>
        <taxon>Lepidopterella</taxon>
    </lineage>
</organism>
<reference evidence="2 3" key="1">
    <citation type="journal article" date="2016" name="Nat. Commun.">
        <title>Ectomycorrhizal ecology is imprinted in the genome of the dominant symbiotic fungus Cenococcum geophilum.</title>
        <authorList>
            <consortium name="DOE Joint Genome Institute"/>
            <person name="Peter M."/>
            <person name="Kohler A."/>
            <person name="Ohm R.A."/>
            <person name="Kuo A."/>
            <person name="Krutzmann J."/>
            <person name="Morin E."/>
            <person name="Arend M."/>
            <person name="Barry K.W."/>
            <person name="Binder M."/>
            <person name="Choi C."/>
            <person name="Clum A."/>
            <person name="Copeland A."/>
            <person name="Grisel N."/>
            <person name="Haridas S."/>
            <person name="Kipfer T."/>
            <person name="LaButti K."/>
            <person name="Lindquist E."/>
            <person name="Lipzen A."/>
            <person name="Maire R."/>
            <person name="Meier B."/>
            <person name="Mihaltcheva S."/>
            <person name="Molinier V."/>
            <person name="Murat C."/>
            <person name="Poggeler S."/>
            <person name="Quandt C.A."/>
            <person name="Sperisen C."/>
            <person name="Tritt A."/>
            <person name="Tisserant E."/>
            <person name="Crous P.W."/>
            <person name="Henrissat B."/>
            <person name="Nehls U."/>
            <person name="Egli S."/>
            <person name="Spatafora J.W."/>
            <person name="Grigoriev I.V."/>
            <person name="Martin F.M."/>
        </authorList>
    </citation>
    <scope>NUCLEOTIDE SEQUENCE [LARGE SCALE GENOMIC DNA]</scope>
    <source>
        <strain evidence="2 3">CBS 459.81</strain>
    </source>
</reference>
<feature type="domain" description="DUF7962" evidence="1">
    <location>
        <begin position="92"/>
        <end position="167"/>
    </location>
</feature>
<dbReference type="Proteomes" id="UP000250266">
    <property type="component" value="Unassembled WGS sequence"/>
</dbReference>